<dbReference type="Gene3D" id="1.25.40.530">
    <property type="entry name" value="MyTH4 domain"/>
    <property type="match status" value="1"/>
</dbReference>
<feature type="domain" description="SH3" evidence="9">
    <location>
        <begin position="524"/>
        <end position="585"/>
    </location>
</feature>
<dbReference type="GO" id="GO:0003779">
    <property type="term" value="F:actin binding"/>
    <property type="evidence" value="ECO:0007669"/>
    <property type="project" value="UniProtKB-KW"/>
</dbReference>
<keyword evidence="6" id="KW-0009">Actin-binding</keyword>
<evidence type="ECO:0000256" key="7">
    <source>
        <dbReference type="PROSITE-ProRule" id="PRU00192"/>
    </source>
</evidence>
<evidence type="ECO:0000313" key="13">
    <source>
        <dbReference type="RefSeq" id="XP_012669987.2"/>
    </source>
</evidence>
<dbReference type="AlphaFoldDB" id="A0A6P3VF71"/>
<keyword evidence="5" id="KW-0677">Repeat</keyword>
<feature type="domain" description="MyTH4" evidence="11">
    <location>
        <begin position="692"/>
        <end position="845"/>
    </location>
</feature>
<comment type="subcellular location">
    <subcellularLocation>
        <location evidence="1">Cytoplasm</location>
    </subcellularLocation>
</comment>
<dbReference type="InterPro" id="IPR019748">
    <property type="entry name" value="FERM_central"/>
</dbReference>
<feature type="region of interest" description="Disordered" evidence="8">
    <location>
        <begin position="576"/>
        <end position="654"/>
    </location>
</feature>
<proteinExistence type="inferred from homology"/>
<dbReference type="Pfam" id="PF07653">
    <property type="entry name" value="SH3_2"/>
    <property type="match status" value="1"/>
</dbReference>
<dbReference type="KEGG" id="char:105888792"/>
<feature type="compositionally biased region" description="Basic and acidic residues" evidence="8">
    <location>
        <begin position="209"/>
        <end position="219"/>
    </location>
</feature>
<dbReference type="PROSITE" id="PS50057">
    <property type="entry name" value="FERM_3"/>
    <property type="match status" value="1"/>
</dbReference>
<organism evidence="12 13">
    <name type="scientific">Clupea harengus</name>
    <name type="common">Atlantic herring</name>
    <dbReference type="NCBI Taxonomy" id="7950"/>
    <lineage>
        <taxon>Eukaryota</taxon>
        <taxon>Metazoa</taxon>
        <taxon>Chordata</taxon>
        <taxon>Craniata</taxon>
        <taxon>Vertebrata</taxon>
        <taxon>Euteleostomi</taxon>
        <taxon>Actinopterygii</taxon>
        <taxon>Neopterygii</taxon>
        <taxon>Teleostei</taxon>
        <taxon>Clupei</taxon>
        <taxon>Clupeiformes</taxon>
        <taxon>Clupeoidei</taxon>
        <taxon>Clupeidae</taxon>
        <taxon>Clupea</taxon>
    </lineage>
</organism>
<comment type="similarity">
    <text evidence="2">Belongs to the TRAFAC class myosin-kinesin ATPase superfamily. Myosin family.</text>
</comment>
<feature type="compositionally biased region" description="Pro residues" evidence="8">
    <location>
        <begin position="245"/>
        <end position="260"/>
    </location>
</feature>
<dbReference type="InterPro" id="IPR019749">
    <property type="entry name" value="Band_41_domain"/>
</dbReference>
<feature type="compositionally biased region" description="Basic and acidic residues" evidence="8">
    <location>
        <begin position="174"/>
        <end position="183"/>
    </location>
</feature>
<dbReference type="InterPro" id="IPR000299">
    <property type="entry name" value="FERM_domain"/>
</dbReference>
<dbReference type="SMART" id="SM00326">
    <property type="entry name" value="SH3"/>
    <property type="match status" value="1"/>
</dbReference>
<evidence type="ECO:0000259" key="11">
    <source>
        <dbReference type="PROSITE" id="PS51016"/>
    </source>
</evidence>
<keyword evidence="12" id="KW-1185">Reference proteome</keyword>
<protein>
    <submittedName>
        <fullName evidence="13">Unconventional myosin-XV</fullName>
    </submittedName>
</protein>
<dbReference type="Gene3D" id="3.10.20.90">
    <property type="entry name" value="Phosphatidylinositol 3-kinase Catalytic Subunit, Chain A, domain 1"/>
    <property type="match status" value="1"/>
</dbReference>
<gene>
    <name evidence="13" type="primary">myo15b</name>
</gene>
<feature type="domain" description="FERM" evidence="10">
    <location>
        <begin position="851"/>
        <end position="1147"/>
    </location>
</feature>
<dbReference type="CDD" id="cd14473">
    <property type="entry name" value="FERM_B-lobe"/>
    <property type="match status" value="1"/>
</dbReference>
<dbReference type="CTD" id="80022"/>
<dbReference type="GO" id="GO:0005737">
    <property type="term" value="C:cytoplasm"/>
    <property type="evidence" value="ECO:0007669"/>
    <property type="project" value="UniProtKB-SubCell"/>
</dbReference>
<feature type="compositionally biased region" description="Pro residues" evidence="8">
    <location>
        <begin position="286"/>
        <end position="309"/>
    </location>
</feature>
<dbReference type="GO" id="GO:0005856">
    <property type="term" value="C:cytoskeleton"/>
    <property type="evidence" value="ECO:0007669"/>
    <property type="project" value="InterPro"/>
</dbReference>
<dbReference type="GeneID" id="105888792"/>
<evidence type="ECO:0000256" key="8">
    <source>
        <dbReference type="SAM" id="MobiDB-lite"/>
    </source>
</evidence>
<feature type="compositionally biased region" description="Acidic residues" evidence="8">
    <location>
        <begin position="86"/>
        <end position="97"/>
    </location>
</feature>
<feature type="compositionally biased region" description="Low complexity" evidence="8">
    <location>
        <begin position="10"/>
        <end position="28"/>
    </location>
</feature>
<dbReference type="Proteomes" id="UP000515152">
    <property type="component" value="Chromosome 23"/>
</dbReference>
<evidence type="ECO:0000256" key="4">
    <source>
        <dbReference type="ARBA" id="ARBA00022490"/>
    </source>
</evidence>
<dbReference type="PROSITE" id="PS50002">
    <property type="entry name" value="SH3"/>
    <property type="match status" value="1"/>
</dbReference>
<dbReference type="OrthoDB" id="8182952at2759"/>
<dbReference type="Pfam" id="PF26570">
    <property type="entry name" value="MYO15"/>
    <property type="match status" value="1"/>
</dbReference>
<dbReference type="InterPro" id="IPR035963">
    <property type="entry name" value="FERM_2"/>
</dbReference>
<dbReference type="InterPro" id="IPR001452">
    <property type="entry name" value="SH3_domain"/>
</dbReference>
<feature type="compositionally biased region" description="Basic and acidic residues" evidence="8">
    <location>
        <begin position="98"/>
        <end position="116"/>
    </location>
</feature>
<evidence type="ECO:0000259" key="10">
    <source>
        <dbReference type="PROSITE" id="PS50057"/>
    </source>
</evidence>
<sequence>MTMQALTLSQQQAQEQQQQQRRQQQRQWPDQEERRQQQRQWPVQEERRQSPVRSRQPEVQAPKPPPAKKEPTLPPNPRTQHRIPEPEIDLSDPEEEPESFKDKKDFFQKIVSKDVQPKQPRAPKPAKPVYVSPPAPKPKPKAPTPSPVKKVKPAPEPSEEPEEPHPRSASPRPEPSHNIREIIKLYQSRPAPEPKGFEPVRVPSKTFLKKNDPKEEALAKLRGKGPVVQQKQWTPQPQVEKPPARAFPPPVRPPAQPPAPRSISNSMREKQRSLGDLFGSQRTQTRPPPPEFPPLPPPSPDIPEPPPMAAPTRNQIHKLLSEENIRSQLHRFSASVYFSYSSMPGRLFLRKEVFYPKEKFNHTYILNLLCEQIMRDTFSDSCVKITREERRKMKDLLGRFHVGPSISTMQDDAVKKRVVMAARDNWENYFTCLFPVEAGVVGDAQILGVSHRGIKLLRVVKATGINTKHLKNLCSYSYAEVLSVELHGSGAVVFSLKNESLELQSSHAPQITAMVQLFLRELVKGSEYVVSLNSYVTDDKSLLSFHKGDIIKLQKMDSLQDGWLFGSVGGRSGLFPAEVTQPSAPPDYHSAHLNRQEERRQSTRTPSAQPKAPHSQRTPSTQPKAPHSQRTPTPSGGTEYPMEGRPERVSSSELQPHVMVEFAQKYFRDVVTRSDSKSLSAHGRSFAETVEYTMEPILVSLILYSDSELNDLSVPCFTCVMQFMGDLPLNKHQSEGDCVNHILQLGQEKEYLRDEIYCQIIKQTTRNPNQESCSLGWRLLTLVTGFFPCSNTLLPYFTRYLEDYFKTSTDPFKELTYICEDNLKRSLAYGGRRHIPSHAEMDAILAGRSTLQLSIVLPGGVEFPCKIQSFSVALEVVTDLCTEMGITDPFEAKEFSIKATRGQVVRPIHPNEYLFDFLLDDGSITLSFHRVVWQYPLSFENQMYIEFHFQQVLADYLDARLLLPGNSVLEQVVELAVLQHLALGIRDLPSQSELKDYLPRMEGANAKDEQLLSACHNHLSSLGDLHPFEAKTRFLQHLSSLPLFGSNIFLAQKVSHQSCPSPCIVAVTAADITFCHPKTQEIKLAIPLVGVQSLRSYQPKKGKPPAVEINFAFGSRPQTISVHLKQAKELCHIIAVIMEEHVQPTAQ</sequence>
<evidence type="ECO:0000256" key="5">
    <source>
        <dbReference type="ARBA" id="ARBA00022737"/>
    </source>
</evidence>
<name>A0A6P3VF71_CLUHA</name>
<keyword evidence="4" id="KW-0963">Cytoplasm</keyword>
<dbReference type="Pfam" id="PF00784">
    <property type="entry name" value="MyTH4"/>
    <property type="match status" value="1"/>
</dbReference>
<dbReference type="InterPro" id="IPR000857">
    <property type="entry name" value="MyTH4_dom"/>
</dbReference>
<feature type="compositionally biased region" description="Polar residues" evidence="8">
    <location>
        <begin position="615"/>
        <end position="636"/>
    </location>
</feature>
<evidence type="ECO:0000256" key="3">
    <source>
        <dbReference type="ARBA" id="ARBA00022443"/>
    </source>
</evidence>
<evidence type="ECO:0000256" key="1">
    <source>
        <dbReference type="ARBA" id="ARBA00004496"/>
    </source>
</evidence>
<dbReference type="InterPro" id="IPR038185">
    <property type="entry name" value="MyTH4_dom_sf"/>
</dbReference>
<dbReference type="InterPro" id="IPR059004">
    <property type="entry name" value="MYO15"/>
</dbReference>
<evidence type="ECO:0000256" key="2">
    <source>
        <dbReference type="ARBA" id="ARBA00008314"/>
    </source>
</evidence>
<dbReference type="Pfam" id="PF00373">
    <property type="entry name" value="FERM_M"/>
    <property type="match status" value="1"/>
</dbReference>
<dbReference type="PANTHER" id="PTHR22692:SF16">
    <property type="entry name" value="MYOSIN XVB"/>
    <property type="match status" value="1"/>
</dbReference>
<keyword evidence="3 7" id="KW-0728">SH3 domain</keyword>
<feature type="compositionally biased region" description="Pro residues" evidence="8">
    <location>
        <begin position="120"/>
        <end position="146"/>
    </location>
</feature>
<dbReference type="PANTHER" id="PTHR22692">
    <property type="entry name" value="MYOSIN VII, XV"/>
    <property type="match status" value="1"/>
</dbReference>
<dbReference type="PROSITE" id="PS51016">
    <property type="entry name" value="MYTH4"/>
    <property type="match status" value="1"/>
</dbReference>
<dbReference type="RefSeq" id="XP_012669987.2">
    <property type="nucleotide sequence ID" value="XM_012814533.2"/>
</dbReference>
<dbReference type="Gene3D" id="2.30.30.40">
    <property type="entry name" value="SH3 Domains"/>
    <property type="match status" value="1"/>
</dbReference>
<accession>A0A6P3VF71</accession>
<feature type="region of interest" description="Disordered" evidence="8">
    <location>
        <begin position="1"/>
        <end position="311"/>
    </location>
</feature>
<dbReference type="InterPro" id="IPR036028">
    <property type="entry name" value="SH3-like_dom_sf"/>
</dbReference>
<reference evidence="13" key="1">
    <citation type="submission" date="2025-08" db="UniProtKB">
        <authorList>
            <consortium name="RefSeq"/>
        </authorList>
    </citation>
    <scope>IDENTIFICATION</scope>
</reference>
<dbReference type="SMART" id="SM00139">
    <property type="entry name" value="MyTH4"/>
    <property type="match status" value="1"/>
</dbReference>
<evidence type="ECO:0000259" key="9">
    <source>
        <dbReference type="PROSITE" id="PS50002"/>
    </source>
</evidence>
<evidence type="ECO:0000256" key="6">
    <source>
        <dbReference type="ARBA" id="ARBA00023203"/>
    </source>
</evidence>
<dbReference type="SUPFAM" id="SSF50044">
    <property type="entry name" value="SH3-domain"/>
    <property type="match status" value="1"/>
</dbReference>
<dbReference type="SUPFAM" id="SSF47031">
    <property type="entry name" value="Second domain of FERM"/>
    <property type="match status" value="1"/>
</dbReference>
<evidence type="ECO:0000313" key="12">
    <source>
        <dbReference type="Proteomes" id="UP000515152"/>
    </source>
</evidence>
<dbReference type="InterPro" id="IPR051567">
    <property type="entry name" value="Unconventional_Myosin_ATPase"/>
</dbReference>
<dbReference type="SMART" id="SM00295">
    <property type="entry name" value="B41"/>
    <property type="match status" value="1"/>
</dbReference>